<evidence type="ECO:0000313" key="3">
    <source>
        <dbReference type="Proteomes" id="UP000324241"/>
    </source>
</evidence>
<accession>A0A5M9MB67</accession>
<dbReference type="AlphaFoldDB" id="A0A5M9MB67"/>
<feature type="compositionally biased region" description="Basic and acidic residues" evidence="1">
    <location>
        <begin position="74"/>
        <end position="86"/>
    </location>
</feature>
<dbReference type="RefSeq" id="XP_033421545.1">
    <property type="nucleotide sequence ID" value="XM_033575690.1"/>
</dbReference>
<dbReference type="GeneID" id="54333825"/>
<evidence type="ECO:0000313" key="2">
    <source>
        <dbReference type="EMBL" id="KAA8642183.1"/>
    </source>
</evidence>
<proteinExistence type="predicted"/>
<evidence type="ECO:0000256" key="1">
    <source>
        <dbReference type="SAM" id="MobiDB-lite"/>
    </source>
</evidence>
<organism evidence="2 3">
    <name type="scientific">Aspergillus tanneri</name>
    <dbReference type="NCBI Taxonomy" id="1220188"/>
    <lineage>
        <taxon>Eukaryota</taxon>
        <taxon>Fungi</taxon>
        <taxon>Dikarya</taxon>
        <taxon>Ascomycota</taxon>
        <taxon>Pezizomycotina</taxon>
        <taxon>Eurotiomycetes</taxon>
        <taxon>Eurotiomycetidae</taxon>
        <taxon>Eurotiales</taxon>
        <taxon>Aspergillaceae</taxon>
        <taxon>Aspergillus</taxon>
        <taxon>Aspergillus subgen. Circumdati</taxon>
    </lineage>
</organism>
<feature type="compositionally biased region" description="Polar residues" evidence="1">
    <location>
        <begin position="64"/>
        <end position="73"/>
    </location>
</feature>
<gene>
    <name evidence="2" type="ORF">ATNIH1004_011124</name>
</gene>
<reference evidence="2 3" key="1">
    <citation type="submission" date="2019-08" db="EMBL/GenBank/DDBJ databases">
        <title>The genome sequence of a newly discovered highly antifungal drug resistant Aspergillus species, Aspergillus tanneri NIH 1004.</title>
        <authorList>
            <person name="Mounaud S."/>
            <person name="Singh I."/>
            <person name="Joardar V."/>
            <person name="Pakala S."/>
            <person name="Pakala S."/>
            <person name="Venepally P."/>
            <person name="Chung J.K."/>
            <person name="Losada L."/>
            <person name="Nierman W.C."/>
        </authorList>
    </citation>
    <scope>NUCLEOTIDE SEQUENCE [LARGE SCALE GENOMIC DNA]</scope>
    <source>
        <strain evidence="2 3">NIH1004</strain>
    </source>
</reference>
<dbReference type="Proteomes" id="UP000324241">
    <property type="component" value="Unassembled WGS sequence"/>
</dbReference>
<comment type="caution">
    <text evidence="2">The sequence shown here is derived from an EMBL/GenBank/DDBJ whole genome shotgun (WGS) entry which is preliminary data.</text>
</comment>
<feature type="compositionally biased region" description="Low complexity" evidence="1">
    <location>
        <begin position="42"/>
        <end position="63"/>
    </location>
</feature>
<protein>
    <submittedName>
        <fullName evidence="2">Uncharacterized protein</fullName>
    </submittedName>
</protein>
<feature type="region of interest" description="Disordered" evidence="1">
    <location>
        <begin position="33"/>
        <end position="148"/>
    </location>
</feature>
<sequence>MLHHRSMLLQRKRTTPIDVSLLFTRQFSVAHRPAKDISNQGSKNVVNRSNSSTVSPSRVPSKTNVPPSSQSKATHFDRPRPRRVVDARSLGTPQAGGPPANVLRIPRLRNRNGPPAYRHGNRNPTKPSASKGRKEGRSLTAKHSDMDDGDVVQRTEIEDGYRKLAERTKTVPSHYSPQAPALSSLVETWPSFPTNVTGYSAGILKTLLWLSDRTPNGYVPPYELGSRLFNGRYVYFLDQEENNQASMEAMKLSQQSADKNSQRKGGLVEPKEVHFEPINTESRNALLQSFVQGSYPKNDHVGKPALVVDAMKNLKNNETYVTAGKSLQFISKLESLLASNRPVKSV</sequence>
<name>A0A5M9MB67_9EURO</name>
<dbReference type="OrthoDB" id="5365739at2759"/>
<feature type="compositionally biased region" description="Basic and acidic residues" evidence="1">
    <location>
        <begin position="132"/>
        <end position="148"/>
    </location>
</feature>
<dbReference type="VEuPathDB" id="FungiDB:EYZ11_007407"/>
<dbReference type="EMBL" id="QUQM01000008">
    <property type="protein sequence ID" value="KAA8642183.1"/>
    <property type="molecule type" value="Genomic_DNA"/>
</dbReference>